<dbReference type="OrthoDB" id="348929at2759"/>
<dbReference type="GeneID" id="34623957"/>
<protein>
    <submittedName>
        <fullName evidence="3">Uncharacterized protein LOC34623957</fullName>
    </submittedName>
</protein>
<feature type="region of interest" description="Disordered" evidence="1">
    <location>
        <begin position="1"/>
        <end position="112"/>
    </location>
</feature>
<dbReference type="AlphaFoldDB" id="A0A6P5WE10"/>
<dbReference type="Proteomes" id="UP000515125">
    <property type="component" value="Unplaced"/>
</dbReference>
<feature type="region of interest" description="Disordered" evidence="1">
    <location>
        <begin position="385"/>
        <end position="418"/>
    </location>
</feature>
<feature type="compositionally biased region" description="Low complexity" evidence="1">
    <location>
        <begin position="94"/>
        <end position="105"/>
    </location>
</feature>
<name>A0A6P5WE10_9EIME</name>
<feature type="compositionally biased region" description="Polar residues" evidence="1">
    <location>
        <begin position="8"/>
        <end position="20"/>
    </location>
</feature>
<keyword evidence="2" id="KW-1185">Reference proteome</keyword>
<sequence>MPTKESSRITVQQHRASTEQAAATAAAVAAAAAASDGAGAPLPDGRRPHTKVKGPLISESSKKKRQSICSGYSSRRKCAVANPLQHRQHPMNYQRQQPKQKQQQPETEKTRLEQTELHSLPNPEVHAALPQEQILLLQQQMLKQQLLLQQHLEVPQQQPQWNLQQQYWEARPSIQQEGHPEHPGSLPQCYPCARSAVRPATESQQRVQQLLQIHHAAVELQHRELALALRELELLYLPLLWGSAGSGSNEKVWDGLLRNFALWKGAKGRAFRAVGEGHWMVWPAERQDSSTARLQQQLPLLQSCIFGEKQQLQVLKHMWASGMDAVGAAAAALRGPLESGGYIEFIMRLPIPSCFYWTTDNKGTPFVWRRIAGDQHLHQEQQPQLFGQQRAEQHTHAGAEFEVNEQMPQPQKLAESSL</sequence>
<reference evidence="3" key="1">
    <citation type="submission" date="2025-08" db="UniProtKB">
        <authorList>
            <consortium name="RefSeq"/>
        </authorList>
    </citation>
    <scope>IDENTIFICATION</scope>
</reference>
<dbReference type="RefSeq" id="XP_022592693.2">
    <property type="nucleotide sequence ID" value="XM_022737058.2"/>
</dbReference>
<evidence type="ECO:0000256" key="1">
    <source>
        <dbReference type="SAM" id="MobiDB-lite"/>
    </source>
</evidence>
<gene>
    <name evidence="3" type="primary">LOC34623957</name>
</gene>
<feature type="compositionally biased region" description="Polar residues" evidence="1">
    <location>
        <begin position="406"/>
        <end position="418"/>
    </location>
</feature>
<feature type="compositionally biased region" description="Low complexity" evidence="1">
    <location>
        <begin position="21"/>
        <end position="40"/>
    </location>
</feature>
<accession>A0A6P5WE10</accession>
<proteinExistence type="predicted"/>
<evidence type="ECO:0000313" key="3">
    <source>
        <dbReference type="RefSeq" id="XP_022592693.2"/>
    </source>
</evidence>
<evidence type="ECO:0000313" key="2">
    <source>
        <dbReference type="Proteomes" id="UP000515125"/>
    </source>
</evidence>
<organism evidence="2 3">
    <name type="scientific">Cyclospora cayetanensis</name>
    <dbReference type="NCBI Taxonomy" id="88456"/>
    <lineage>
        <taxon>Eukaryota</taxon>
        <taxon>Sar</taxon>
        <taxon>Alveolata</taxon>
        <taxon>Apicomplexa</taxon>
        <taxon>Conoidasida</taxon>
        <taxon>Coccidia</taxon>
        <taxon>Eucoccidiorida</taxon>
        <taxon>Eimeriorina</taxon>
        <taxon>Eimeriidae</taxon>
        <taxon>Cyclospora</taxon>
    </lineage>
</organism>